<evidence type="ECO:0000256" key="1">
    <source>
        <dbReference type="ARBA" id="ARBA00022737"/>
    </source>
</evidence>
<sequence length="476" mass="51855">MAASPSSVTLEYDIGFDILLAEMERLVRSGLHPDRISVSQDAAVQWACTAYWAYYDRPDDASVTSRVDAQFALLRLMLEKGGDPNRRKNRNSTPLAVCCEQFSSYSEHRALERLGLVLAAGGDPRKTKEPALCIALGLRDMRGEIFSMPFRDDAPAGHAEAVYQALDMLLQAGADIEALDQREMYNPVLMAASMGSVPLLRFLKDRGANVLATTPAGSNALMHSAGDVDGLDLSRAGISVAWRREGDPVATTRQLLGWGLDPAAANARGRTPLRLAVSAGNLDVAAVLAEALAARGQLAAADVRLFKGTEYQARVAALTTSVPPKKPAKPKAPAGEAQRASWARAPGLIDGPTDWQPHQYPQWLRNCLKDVIAHLASGADPRVPPDVLYLEYDGHFRSLRWSRTKSYLSRSGAVELEARVFDWANMRIRFSQVEGDDWVHREDIELPMEPPGTPPSTEALCEAIGQLCAKYLQTVG</sequence>
<dbReference type="PANTHER" id="PTHR24201:SF2">
    <property type="entry name" value="ANKYRIN REPEAT DOMAIN-CONTAINING PROTEIN 42"/>
    <property type="match status" value="1"/>
</dbReference>
<gene>
    <name evidence="3" type="ORF">HNP48_006163</name>
</gene>
<dbReference type="EMBL" id="JACHLK010000019">
    <property type="protein sequence ID" value="MBB6563443.1"/>
    <property type="molecule type" value="Genomic_DNA"/>
</dbReference>
<evidence type="ECO:0000313" key="4">
    <source>
        <dbReference type="Proteomes" id="UP000575083"/>
    </source>
</evidence>
<proteinExistence type="predicted"/>
<protein>
    <submittedName>
        <fullName evidence="3">Ankyrin repeat protein</fullName>
    </submittedName>
</protein>
<organism evidence="3 4">
    <name type="scientific">Acidovorax soli</name>
    <dbReference type="NCBI Taxonomy" id="592050"/>
    <lineage>
        <taxon>Bacteria</taxon>
        <taxon>Pseudomonadati</taxon>
        <taxon>Pseudomonadota</taxon>
        <taxon>Betaproteobacteria</taxon>
        <taxon>Burkholderiales</taxon>
        <taxon>Comamonadaceae</taxon>
        <taxon>Acidovorax</taxon>
    </lineage>
</organism>
<dbReference type="PANTHER" id="PTHR24201">
    <property type="entry name" value="ANK_REP_REGION DOMAIN-CONTAINING PROTEIN"/>
    <property type="match status" value="1"/>
</dbReference>
<keyword evidence="4" id="KW-1185">Reference proteome</keyword>
<evidence type="ECO:0000313" key="3">
    <source>
        <dbReference type="EMBL" id="MBB6563443.1"/>
    </source>
</evidence>
<accession>A0A7X0UCT4</accession>
<dbReference type="InterPro" id="IPR050776">
    <property type="entry name" value="Ank_Repeat/CDKN_Inhibitor"/>
</dbReference>
<dbReference type="RefSeq" id="WP_184864492.1">
    <property type="nucleotide sequence ID" value="NZ_JACHLK010000019.1"/>
</dbReference>
<dbReference type="SMART" id="SM00248">
    <property type="entry name" value="ANK"/>
    <property type="match status" value="4"/>
</dbReference>
<name>A0A7X0UCT4_9BURK</name>
<comment type="caution">
    <text evidence="3">The sequence shown here is derived from an EMBL/GenBank/DDBJ whole genome shotgun (WGS) entry which is preliminary data.</text>
</comment>
<dbReference type="Proteomes" id="UP000575083">
    <property type="component" value="Unassembled WGS sequence"/>
</dbReference>
<evidence type="ECO:0000256" key="2">
    <source>
        <dbReference type="ARBA" id="ARBA00023043"/>
    </source>
</evidence>
<dbReference type="InterPro" id="IPR002110">
    <property type="entry name" value="Ankyrin_rpt"/>
</dbReference>
<keyword evidence="2" id="KW-0040">ANK repeat</keyword>
<dbReference type="AlphaFoldDB" id="A0A7X0UCT4"/>
<dbReference type="InterPro" id="IPR036770">
    <property type="entry name" value="Ankyrin_rpt-contain_sf"/>
</dbReference>
<reference evidence="3 4" key="1">
    <citation type="submission" date="2020-08" db="EMBL/GenBank/DDBJ databases">
        <title>Functional genomics of gut bacteria from endangered species of beetles.</title>
        <authorList>
            <person name="Carlos-Shanley C."/>
        </authorList>
    </citation>
    <scope>NUCLEOTIDE SEQUENCE [LARGE SCALE GENOMIC DNA]</scope>
    <source>
        <strain evidence="3 4">S00198</strain>
    </source>
</reference>
<dbReference type="SUPFAM" id="SSF48403">
    <property type="entry name" value="Ankyrin repeat"/>
    <property type="match status" value="1"/>
</dbReference>
<dbReference type="Gene3D" id="1.25.40.20">
    <property type="entry name" value="Ankyrin repeat-containing domain"/>
    <property type="match status" value="1"/>
</dbReference>
<keyword evidence="1" id="KW-0677">Repeat</keyword>